<name>B7FY57_PHATC</name>
<reference evidence="9" key="2">
    <citation type="submission" date="2008-08" db="EMBL/GenBank/DDBJ databases">
        <authorList>
            <consortium name="Diatom Consortium"/>
            <person name="Grigoriev I."/>
            <person name="Grimwood J."/>
            <person name="Kuo A."/>
            <person name="Otillar R.P."/>
            <person name="Salamov A."/>
            <person name="Detter J.C."/>
            <person name="Lindquist E."/>
            <person name="Shapiro H."/>
            <person name="Lucas S."/>
            <person name="Glavina del Rio T."/>
            <person name="Pitluck S."/>
            <person name="Rokhsar D."/>
            <person name="Bowler C."/>
        </authorList>
    </citation>
    <scope>GENOME REANNOTATION</scope>
    <source>
        <strain evidence="9">CCAP 1055/1</strain>
    </source>
</reference>
<keyword evidence="9" id="KW-1185">Reference proteome</keyword>
<evidence type="ECO:0000313" key="9">
    <source>
        <dbReference type="Proteomes" id="UP000000759"/>
    </source>
</evidence>
<reference evidence="8 9" key="1">
    <citation type="journal article" date="2008" name="Nature">
        <title>The Phaeodactylum genome reveals the evolutionary history of diatom genomes.</title>
        <authorList>
            <person name="Bowler C."/>
            <person name="Allen A.E."/>
            <person name="Badger J.H."/>
            <person name="Grimwood J."/>
            <person name="Jabbari K."/>
            <person name="Kuo A."/>
            <person name="Maheswari U."/>
            <person name="Martens C."/>
            <person name="Maumus F."/>
            <person name="Otillar R.P."/>
            <person name="Rayko E."/>
            <person name="Salamov A."/>
            <person name="Vandepoele K."/>
            <person name="Beszteri B."/>
            <person name="Gruber A."/>
            <person name="Heijde M."/>
            <person name="Katinka M."/>
            <person name="Mock T."/>
            <person name="Valentin K."/>
            <person name="Verret F."/>
            <person name="Berges J.A."/>
            <person name="Brownlee C."/>
            <person name="Cadoret J.P."/>
            <person name="Chiovitti A."/>
            <person name="Choi C.J."/>
            <person name="Coesel S."/>
            <person name="De Martino A."/>
            <person name="Detter J.C."/>
            <person name="Durkin C."/>
            <person name="Falciatore A."/>
            <person name="Fournet J."/>
            <person name="Haruta M."/>
            <person name="Huysman M.J."/>
            <person name="Jenkins B.D."/>
            <person name="Jiroutova K."/>
            <person name="Jorgensen R.E."/>
            <person name="Joubert Y."/>
            <person name="Kaplan A."/>
            <person name="Kroger N."/>
            <person name="Kroth P.G."/>
            <person name="La Roche J."/>
            <person name="Lindquist E."/>
            <person name="Lommer M."/>
            <person name="Martin-Jezequel V."/>
            <person name="Lopez P.J."/>
            <person name="Lucas S."/>
            <person name="Mangogna M."/>
            <person name="McGinnis K."/>
            <person name="Medlin L.K."/>
            <person name="Montsant A."/>
            <person name="Oudot-Le Secq M.P."/>
            <person name="Napoli C."/>
            <person name="Obornik M."/>
            <person name="Parker M.S."/>
            <person name="Petit J.L."/>
            <person name="Porcel B.M."/>
            <person name="Poulsen N."/>
            <person name="Robison M."/>
            <person name="Rychlewski L."/>
            <person name="Rynearson T.A."/>
            <person name="Schmutz J."/>
            <person name="Shapiro H."/>
            <person name="Siaut M."/>
            <person name="Stanley M."/>
            <person name="Sussman M.R."/>
            <person name="Taylor A.R."/>
            <person name="Vardi A."/>
            <person name="von Dassow P."/>
            <person name="Vyverman W."/>
            <person name="Willis A."/>
            <person name="Wyrwicz L.S."/>
            <person name="Rokhsar D.S."/>
            <person name="Weissenbach J."/>
            <person name="Armbrust E.V."/>
            <person name="Green B.R."/>
            <person name="Van de Peer Y."/>
            <person name="Grigoriev I.V."/>
        </authorList>
    </citation>
    <scope>NUCLEOTIDE SEQUENCE [LARGE SCALE GENOMIC DNA]</scope>
    <source>
        <strain evidence="8 9">CCAP 1055/1</strain>
    </source>
</reference>
<evidence type="ECO:0000259" key="6">
    <source>
        <dbReference type="Pfam" id="PF03177"/>
    </source>
</evidence>
<evidence type="ECO:0000259" key="7">
    <source>
        <dbReference type="Pfam" id="PF08801"/>
    </source>
</evidence>
<dbReference type="InterPro" id="IPR042538">
    <property type="entry name" value="Nucleoporin_Nup155_C_3"/>
</dbReference>
<dbReference type="Pfam" id="PF03177">
    <property type="entry name" value="Nucleoporin_C"/>
    <property type="match status" value="1"/>
</dbReference>
<evidence type="ECO:0008006" key="10">
    <source>
        <dbReference type="Google" id="ProtNLM"/>
    </source>
</evidence>
<feature type="region of interest" description="Disordered" evidence="5">
    <location>
        <begin position="73"/>
        <end position="93"/>
    </location>
</feature>
<dbReference type="GO" id="GO:0000972">
    <property type="term" value="P:transcription-dependent tethering of RNA polymerase II gene DNA at nuclear periphery"/>
    <property type="evidence" value="ECO:0007669"/>
    <property type="project" value="TreeGrafter"/>
</dbReference>
<dbReference type="Proteomes" id="UP000000759">
    <property type="component" value="Chromosome 7"/>
</dbReference>
<dbReference type="GO" id="GO:0036228">
    <property type="term" value="P:protein localization to nuclear inner membrane"/>
    <property type="evidence" value="ECO:0007669"/>
    <property type="project" value="TreeGrafter"/>
</dbReference>
<feature type="compositionally biased region" description="Polar residues" evidence="5">
    <location>
        <begin position="806"/>
        <end position="818"/>
    </location>
</feature>
<proteinExistence type="inferred from homology"/>
<dbReference type="PANTHER" id="PTHR10350:SF6">
    <property type="entry name" value="NUCLEAR PORE COMPLEX PROTEIN NUP155"/>
    <property type="match status" value="1"/>
</dbReference>
<dbReference type="InterPro" id="IPR014908">
    <property type="entry name" value="Nucleoporin_Nup133/Nup155_N"/>
</dbReference>
<dbReference type="PANTHER" id="PTHR10350">
    <property type="entry name" value="NUCLEAR PORE COMPLEX PROTEIN NUP155"/>
    <property type="match status" value="1"/>
</dbReference>
<dbReference type="InParanoid" id="B7FY57"/>
<dbReference type="GO" id="GO:0017056">
    <property type="term" value="F:structural constituent of nuclear pore"/>
    <property type="evidence" value="ECO:0007669"/>
    <property type="project" value="InterPro"/>
</dbReference>
<dbReference type="Gene3D" id="1.20.58.1780">
    <property type="match status" value="1"/>
</dbReference>
<dbReference type="KEGG" id="pti:PHATRDRAFT_35311"/>
<evidence type="ECO:0000256" key="5">
    <source>
        <dbReference type="SAM" id="MobiDB-lite"/>
    </source>
</evidence>
<evidence type="ECO:0000256" key="4">
    <source>
        <dbReference type="ARBA" id="ARBA00023242"/>
    </source>
</evidence>
<dbReference type="InterPro" id="IPR004870">
    <property type="entry name" value="Nucleoporin_Nup155"/>
</dbReference>
<evidence type="ECO:0000256" key="2">
    <source>
        <dbReference type="ARBA" id="ARBA00007373"/>
    </source>
</evidence>
<evidence type="ECO:0000313" key="8">
    <source>
        <dbReference type="EMBL" id="EEC48667.1"/>
    </source>
</evidence>
<dbReference type="STRING" id="556484.B7FY57"/>
<comment type="subcellular location">
    <subcellularLocation>
        <location evidence="1">Nucleus</location>
    </subcellularLocation>
</comment>
<dbReference type="InterPro" id="IPR042537">
    <property type="entry name" value="Nucleoporin_Nup155_C_2"/>
</dbReference>
<keyword evidence="4" id="KW-0539">Nucleus</keyword>
<sequence length="1849" mass="200254">MVSSQSNRPPGHVPYAPPQQTLDAYWRDDFRPLHAAGRAVLRALRDDEAAPDADLYRRVASSGSPGAAGYYHAGGGGVPTSPRPTTTSAYAPTHGAVAPPVAALRHLRSVPLSPILRQQLQKTKRGSLMGLLREANLAWMSSDDKLFLWSTRAGANGSSFCSFVTPSGQSIVSVGIAPPKKGVFKSNVQWCLIVTTLDEILLCALARTTETDASGAASFDHGPDRALQLVPTSFTMPTDMVRMLSVVGTPTGRIFLGGEDGCVYEVTYEIGPLSDPQQLPLHDRLELFYDGDLDLPSVVEDHHETAGTSFLARGKRLWFSDDRNHQTTARPRKCRKLNRSSNVSAVANALLPDFLLQGTSALLGGKNATGGGKIVQMVVDAERQCLYTLASNGWIGAFDLAKNDALPLTAAADVAKTARLYLEAVSRGQMLPPSSHQRSVAKISFPGGGSAAQAGVGGMEGARTILKLAEADAPRRARQDTTGGILLPRSIHVITRRESSRLTLVAVTEGGLRLYLSSLSSQVLASGPVDGFGPIRPLAPSTRLTLCHVRAPPPADMKASQDNGAVNLNINGSVAPKIARDKIPRVDASFYSQGVFVVAMEPPLSSNELAGRQVGDQILATCPDAIARLPETNDTNGIRELQALSTVSLSSQSSQQLVAPGGICETFSVPTTSSYGETARNVDAMLPGGLVWDIAPITDETSDLLLMLSRSQTPSDSELDLGIPPTFFPPSKIRADVSTSKEIQQATKGTMVHSNSVASVALTVATTAVWNLMLSRPLRYGITYDTSSPLPSLGKSQGPEYRLSKRNASQGFSATASERSGRYNISPSATSSATSIPRSARLRSWLLQPPVAPLNQFATQHLESGREFVVLNVGGLHFFGFKSLMSSLVSVLMAAGENIVHDSSITSFFSSYGYKEGCAMCLAIAIGSGPTPQETGVSEQLRRRACEAALARAFVPKLVPHADPNLNTSSSIGSMPVSKDALVPPGYDFKPSALSEGLTLLFARLVRPMWHKPGVVITEGRSVKSTWSMGKGTRWTPAKVEVLFDPDGLERIKTPLRNLLVLVRNVFSRAIKTVPGKQQNQDSSMDIDDSEGHHQYLTQALEYQSHLRSGNTLVSAQLSPREAEHLAHLIEEKNIHSLYRLLARTIQLLNLIALLHRVQEMTELREIDWGLLHGLTIAQLVETSEGQDRLENLLNSLVTASVSSKSAFVVPSAQTDRIANLFAEQCYLFFSPGSRFAYMGLRLAAEALSSSQLLSSRRLALTQQAASNFRSAAGHWYSAPLITGRILHQRRQESHSEIANRALQYGSPLAKAAQSLMQLEDVASIVEICLLTAANFKSEVPSTSSSSVLTSSTTGSASSLSWEQHLYHKRRESDQAASAQATSSTSSTFAHGTSVTAKDAIDTCYALVFHHMTVLLNTQPELADRMVSASAAASDRQFLAAFFRQLVDSNHVNTLLRLDSPDLEKWLRERDDPDLLWRYFNVQLKHIEAGQISWDHASNNNLQLSLTERIESLSRALNSFKAALSDGQRPTHSSLSSEDIAQKVKEVSETLDLARIQSRVLRAVDSSKPNFPPEVTSEKYSQLCYTLTPVSDLYNDFTSAIPLWDLCLHILHACRHTEMSTIQKAWTFLICEDVLPCATRDEVAYRFLNSFAADVDLGDGVQLLRGEESMDDGILLFENGDWANLLRQRIVELGRELYGTGADYVFPLDFLMLALEGLASHCSSISSAGWALAVMADAGVPYIAILGSYEVLTESQDQVVVGGDSRHRLRNLEATLDLLQHWATSAQSSGLAASNDVETALSELRRATASGRLRPKIEALKGKLEASSGTANLLDRLSSIEEAFQYMSQ</sequence>
<dbReference type="GO" id="GO:0006405">
    <property type="term" value="P:RNA export from nucleus"/>
    <property type="evidence" value="ECO:0007669"/>
    <property type="project" value="TreeGrafter"/>
</dbReference>
<keyword evidence="3" id="KW-0813">Transport</keyword>
<dbReference type="InterPro" id="IPR007187">
    <property type="entry name" value="Nucleoporin_Nup133/Nup155_C"/>
</dbReference>
<protein>
    <recommendedName>
        <fullName evidence="10">Nuclear pore complex protein Nup155</fullName>
    </recommendedName>
</protein>
<dbReference type="OrthoDB" id="338970at2759"/>
<dbReference type="GO" id="GO:0044611">
    <property type="term" value="C:nuclear pore inner ring"/>
    <property type="evidence" value="ECO:0007669"/>
    <property type="project" value="TreeGrafter"/>
</dbReference>
<dbReference type="RefSeq" id="XP_002179681.1">
    <property type="nucleotide sequence ID" value="XM_002179645.1"/>
</dbReference>
<gene>
    <name evidence="8" type="ORF">PHATRDRAFT_35311</name>
</gene>
<feature type="domain" description="Nucleoporin Nup133/Nup155-like C-terminal" evidence="6">
    <location>
        <begin position="992"/>
        <end position="1801"/>
    </location>
</feature>
<dbReference type="GO" id="GO:0006606">
    <property type="term" value="P:protein import into nucleus"/>
    <property type="evidence" value="ECO:0007669"/>
    <property type="project" value="TreeGrafter"/>
</dbReference>
<organism evidence="8 9">
    <name type="scientific">Phaeodactylum tricornutum (strain CCAP 1055/1)</name>
    <dbReference type="NCBI Taxonomy" id="556484"/>
    <lineage>
        <taxon>Eukaryota</taxon>
        <taxon>Sar</taxon>
        <taxon>Stramenopiles</taxon>
        <taxon>Ochrophyta</taxon>
        <taxon>Bacillariophyta</taxon>
        <taxon>Bacillariophyceae</taxon>
        <taxon>Bacillariophycidae</taxon>
        <taxon>Naviculales</taxon>
        <taxon>Phaeodactylaceae</taxon>
        <taxon>Phaeodactylum</taxon>
    </lineage>
</organism>
<dbReference type="HOGENOM" id="CLU_229226_0_0_1"/>
<dbReference type="eggNOG" id="KOG1900">
    <property type="taxonomic scope" value="Eukaryota"/>
</dbReference>
<evidence type="ECO:0000256" key="1">
    <source>
        <dbReference type="ARBA" id="ARBA00004123"/>
    </source>
</evidence>
<dbReference type="PaxDb" id="2850-Phatr35311"/>
<evidence type="ECO:0000256" key="3">
    <source>
        <dbReference type="ARBA" id="ARBA00022448"/>
    </source>
</evidence>
<feature type="region of interest" description="Disordered" evidence="5">
    <location>
        <begin position="789"/>
        <end position="830"/>
    </location>
</feature>
<feature type="domain" description="Nucleoporin Nup133/Nup155-like N-terminal" evidence="7">
    <location>
        <begin position="112"/>
        <end position="268"/>
    </location>
</feature>
<feature type="domain" description="Nucleoporin Nup133/Nup155-like N-terminal" evidence="7">
    <location>
        <begin position="316"/>
        <end position="643"/>
    </location>
</feature>
<accession>B7FY57</accession>
<dbReference type="EMBL" id="CM000610">
    <property type="protein sequence ID" value="EEC48667.1"/>
    <property type="molecule type" value="Genomic_DNA"/>
</dbReference>
<dbReference type="Gene3D" id="1.20.120.1880">
    <property type="entry name" value="Nucleoporin, helical C-terminal domain"/>
    <property type="match status" value="1"/>
</dbReference>
<dbReference type="Gene3D" id="1.25.40.440">
    <property type="entry name" value="Nucleoporin, helical domain, central subdomain"/>
    <property type="match status" value="1"/>
</dbReference>
<dbReference type="Pfam" id="PF08801">
    <property type="entry name" value="Nucleoporin_N"/>
    <property type="match status" value="2"/>
</dbReference>
<comment type="similarity">
    <text evidence="2">Belongs to the non-repetitive/WGA-negative nucleoporin family.</text>
</comment>
<dbReference type="GeneID" id="7200364"/>